<dbReference type="EMBL" id="JADILW010000023">
    <property type="protein sequence ID" value="MBO8479776.1"/>
    <property type="molecule type" value="Genomic_DNA"/>
</dbReference>
<evidence type="ECO:0000313" key="3">
    <source>
        <dbReference type="EMBL" id="MBO8479776.1"/>
    </source>
</evidence>
<dbReference type="InterPro" id="IPR020568">
    <property type="entry name" value="Ribosomal_Su5_D2-typ_SF"/>
</dbReference>
<dbReference type="Pfam" id="PF01078">
    <property type="entry name" value="Mg_chelatase"/>
    <property type="match status" value="1"/>
</dbReference>
<reference evidence="3" key="2">
    <citation type="journal article" date="2021" name="PeerJ">
        <title>Extensive microbial diversity within the chicken gut microbiome revealed by metagenomics and culture.</title>
        <authorList>
            <person name="Gilroy R."/>
            <person name="Ravi A."/>
            <person name="Getino M."/>
            <person name="Pursley I."/>
            <person name="Horton D.L."/>
            <person name="Alikhan N.F."/>
            <person name="Baker D."/>
            <person name="Gharbi K."/>
            <person name="Hall N."/>
            <person name="Watson M."/>
            <person name="Adriaenssens E.M."/>
            <person name="Foster-Nyarko E."/>
            <person name="Jarju S."/>
            <person name="Secka A."/>
            <person name="Antonio M."/>
            <person name="Oren A."/>
            <person name="Chaudhuri R.R."/>
            <person name="La Ragione R."/>
            <person name="Hildebrand F."/>
            <person name="Pallen M.J."/>
        </authorList>
    </citation>
    <scope>NUCLEOTIDE SEQUENCE</scope>
    <source>
        <strain evidence="3">B3-1481</strain>
    </source>
</reference>
<dbReference type="Pfam" id="PF13335">
    <property type="entry name" value="Mg_chelatase_C"/>
    <property type="match status" value="1"/>
</dbReference>
<dbReference type="Gene3D" id="3.30.230.10">
    <property type="match status" value="1"/>
</dbReference>
<organism evidence="3 4">
    <name type="scientific">Candidatus Cryptobacteroides avistercoris</name>
    <dbReference type="NCBI Taxonomy" id="2840758"/>
    <lineage>
        <taxon>Bacteria</taxon>
        <taxon>Pseudomonadati</taxon>
        <taxon>Bacteroidota</taxon>
        <taxon>Bacteroidia</taxon>
        <taxon>Bacteroidales</taxon>
        <taxon>Candidatus Cryptobacteroides</taxon>
    </lineage>
</organism>
<dbReference type="Pfam" id="PF13541">
    <property type="entry name" value="ChlI"/>
    <property type="match status" value="1"/>
</dbReference>
<comment type="caution">
    <text evidence="3">The sequence shown here is derived from an EMBL/GenBank/DDBJ whole genome shotgun (WGS) entry which is preliminary data.</text>
</comment>
<reference evidence="3" key="1">
    <citation type="submission" date="2020-10" db="EMBL/GenBank/DDBJ databases">
        <authorList>
            <person name="Gilroy R."/>
        </authorList>
    </citation>
    <scope>NUCLEOTIDE SEQUENCE</scope>
    <source>
        <strain evidence="3">B3-1481</strain>
    </source>
</reference>
<dbReference type="Gene3D" id="3.40.50.300">
    <property type="entry name" value="P-loop containing nucleotide triphosphate hydrolases"/>
    <property type="match status" value="1"/>
</dbReference>
<dbReference type="PANTHER" id="PTHR32039:SF7">
    <property type="entry name" value="COMPETENCE PROTEIN COMM"/>
    <property type="match status" value="1"/>
</dbReference>
<protein>
    <submittedName>
        <fullName evidence="3">YifB family Mg chelatase-like AAA ATPase</fullName>
    </submittedName>
</protein>
<name>A0A9D9NNA9_9BACT</name>
<sequence length="510" mass="54314">MLTHIKAAKCIGIEAVEVTVEVDIDNGVGIHLVGMADVAVKESLLRTTTALISSGYRIPGRKIVINLAPADMKKNGSGYDLPIAVGIIAASAQAEFPEPESYLIMGELGLDGSLRYIPGGLVYAELASRDGLKGIILPEASAAEAAEIDGLTVYGAHTLAEAVEILRSPGSADALKVGRSPEPGGSAQKKAAVDFSEIIGQESAKRGMEIAAAGAHNIIMIGPPGSGKTSLAKALAGILPPMSRSEALLTGRIYSVAGKHRGATDRERPFRAPHCSASLAAMIGGGSGSSITPGEVSLACNGVLFLDEFGQIPHTVTEALRGPMEDRKVVISRMRSKVEFPASFMLVAASNPCPCGWYGEGDRCSCSPYQRASYLSRLSGPIMDRMDIQVRVRPVPSEEILRRGRAEASGAIAARVLEARQMQKRRFATEEIETNSEMSTAQIRRFCRLDGACSALLGEILEKQQLSMRAYFRIIKVARSIADLAGSADIRQEHILEAASFRLLDRVEFL</sequence>
<dbReference type="InterPro" id="IPR003593">
    <property type="entry name" value="AAA+_ATPase"/>
</dbReference>
<dbReference type="SMART" id="SM00382">
    <property type="entry name" value="AAA"/>
    <property type="match status" value="1"/>
</dbReference>
<evidence type="ECO:0000313" key="4">
    <source>
        <dbReference type="Proteomes" id="UP000823769"/>
    </source>
</evidence>
<evidence type="ECO:0000256" key="1">
    <source>
        <dbReference type="ARBA" id="ARBA00006354"/>
    </source>
</evidence>
<dbReference type="GO" id="GO:0005524">
    <property type="term" value="F:ATP binding"/>
    <property type="evidence" value="ECO:0007669"/>
    <property type="project" value="InterPro"/>
</dbReference>
<gene>
    <name evidence="3" type="ORF">IAB76_01495</name>
</gene>
<dbReference type="SUPFAM" id="SSF52540">
    <property type="entry name" value="P-loop containing nucleoside triphosphate hydrolases"/>
    <property type="match status" value="1"/>
</dbReference>
<dbReference type="InterPro" id="IPR014721">
    <property type="entry name" value="Ribsml_uS5_D2-typ_fold_subgr"/>
</dbReference>
<feature type="domain" description="AAA+ ATPase" evidence="2">
    <location>
        <begin position="214"/>
        <end position="396"/>
    </location>
</feature>
<dbReference type="InterPro" id="IPR027417">
    <property type="entry name" value="P-loop_NTPase"/>
</dbReference>
<dbReference type="InterPro" id="IPR000523">
    <property type="entry name" value="Mg_chelatse_chII-like_cat_dom"/>
</dbReference>
<dbReference type="SUPFAM" id="SSF54211">
    <property type="entry name" value="Ribosomal protein S5 domain 2-like"/>
    <property type="match status" value="1"/>
</dbReference>
<dbReference type="InterPro" id="IPR025158">
    <property type="entry name" value="Mg_chelat-rel_C"/>
</dbReference>
<dbReference type="AlphaFoldDB" id="A0A9D9NNA9"/>
<dbReference type="Proteomes" id="UP000823769">
    <property type="component" value="Unassembled WGS sequence"/>
</dbReference>
<comment type="similarity">
    <text evidence="1">Belongs to the Mg-chelatase subunits D/I family. ComM subfamily.</text>
</comment>
<accession>A0A9D9NNA9</accession>
<proteinExistence type="inferred from homology"/>
<dbReference type="InterPro" id="IPR045006">
    <property type="entry name" value="CHLI-like"/>
</dbReference>
<evidence type="ECO:0000259" key="2">
    <source>
        <dbReference type="SMART" id="SM00382"/>
    </source>
</evidence>
<dbReference type="NCBIfam" id="TIGR00368">
    <property type="entry name" value="YifB family Mg chelatase-like AAA ATPase"/>
    <property type="match status" value="1"/>
</dbReference>
<dbReference type="PANTHER" id="PTHR32039">
    <property type="entry name" value="MAGNESIUM-CHELATASE SUBUNIT CHLI"/>
    <property type="match status" value="1"/>
</dbReference>
<dbReference type="InterPro" id="IPR004482">
    <property type="entry name" value="Mg_chelat-rel"/>
</dbReference>